<protein>
    <submittedName>
        <fullName evidence="1">Uncharacterized protein</fullName>
    </submittedName>
</protein>
<reference evidence="1" key="1">
    <citation type="submission" date="2014-11" db="EMBL/GenBank/DDBJ databases">
        <authorList>
            <person name="Amaro Gonzalez C."/>
        </authorList>
    </citation>
    <scope>NUCLEOTIDE SEQUENCE</scope>
</reference>
<name>A0A0E9RFS0_ANGAN</name>
<organism evidence="1">
    <name type="scientific">Anguilla anguilla</name>
    <name type="common">European freshwater eel</name>
    <name type="synonym">Muraena anguilla</name>
    <dbReference type="NCBI Taxonomy" id="7936"/>
    <lineage>
        <taxon>Eukaryota</taxon>
        <taxon>Metazoa</taxon>
        <taxon>Chordata</taxon>
        <taxon>Craniata</taxon>
        <taxon>Vertebrata</taxon>
        <taxon>Euteleostomi</taxon>
        <taxon>Actinopterygii</taxon>
        <taxon>Neopterygii</taxon>
        <taxon>Teleostei</taxon>
        <taxon>Anguilliformes</taxon>
        <taxon>Anguillidae</taxon>
        <taxon>Anguilla</taxon>
    </lineage>
</organism>
<evidence type="ECO:0000313" key="1">
    <source>
        <dbReference type="EMBL" id="JAH27198.1"/>
    </source>
</evidence>
<accession>A0A0E9RFS0</accession>
<reference evidence="1" key="2">
    <citation type="journal article" date="2015" name="Fish Shellfish Immunol.">
        <title>Early steps in the European eel (Anguilla anguilla)-Vibrio vulnificus interaction in the gills: Role of the RtxA13 toxin.</title>
        <authorList>
            <person name="Callol A."/>
            <person name="Pajuelo D."/>
            <person name="Ebbesson L."/>
            <person name="Teles M."/>
            <person name="MacKenzie S."/>
            <person name="Amaro C."/>
        </authorList>
    </citation>
    <scope>NUCLEOTIDE SEQUENCE</scope>
</reference>
<sequence length="41" mass="4683">MWTSGTNYCTKQVNNTSTQCLLKSLKSAMSFCDLNNIFIYI</sequence>
<dbReference type="AlphaFoldDB" id="A0A0E9RFS0"/>
<dbReference type="EMBL" id="GBXM01081379">
    <property type="protein sequence ID" value="JAH27198.1"/>
    <property type="molecule type" value="Transcribed_RNA"/>
</dbReference>
<proteinExistence type="predicted"/>